<reference evidence="1" key="1">
    <citation type="submission" date="2019-04" db="EMBL/GenBank/DDBJ databases">
        <title>Microbes associate with the intestines of laboratory mice.</title>
        <authorList>
            <person name="Navarre W."/>
            <person name="Wong E."/>
            <person name="Huang K."/>
            <person name="Tropini C."/>
            <person name="Ng K."/>
            <person name="Yu B."/>
        </authorList>
    </citation>
    <scope>NUCLEOTIDE SEQUENCE</scope>
    <source>
        <strain evidence="1">NM09_H32</strain>
    </source>
</reference>
<dbReference type="EMBL" id="SRYG01000007">
    <property type="protein sequence ID" value="TGY66381.1"/>
    <property type="molecule type" value="Genomic_DNA"/>
</dbReference>
<dbReference type="Proteomes" id="UP000308836">
    <property type="component" value="Unassembled WGS sequence"/>
</dbReference>
<organism evidence="1 2">
    <name type="scientific">Dubosiella muris</name>
    <dbReference type="NCBI Taxonomy" id="3038133"/>
    <lineage>
        <taxon>Bacteria</taxon>
        <taxon>Bacillati</taxon>
        <taxon>Bacillota</taxon>
        <taxon>Erysipelotrichia</taxon>
        <taxon>Erysipelotrichales</taxon>
        <taxon>Erysipelotrichaceae</taxon>
        <taxon>Dubosiella</taxon>
    </lineage>
</organism>
<keyword evidence="2" id="KW-1185">Reference proteome</keyword>
<proteinExistence type="predicted"/>
<gene>
    <name evidence="1" type="ORF">E5336_04800</name>
</gene>
<protein>
    <submittedName>
        <fullName evidence="1">Sugar O-acetyltransferase</fullName>
    </submittedName>
</protein>
<name>A0AC61R883_9FIRM</name>
<evidence type="ECO:0000313" key="2">
    <source>
        <dbReference type="Proteomes" id="UP000308836"/>
    </source>
</evidence>
<evidence type="ECO:0000313" key="1">
    <source>
        <dbReference type="EMBL" id="TGY66381.1"/>
    </source>
</evidence>
<accession>A0AC61R883</accession>
<comment type="caution">
    <text evidence="1">The sequence shown here is derived from an EMBL/GenBank/DDBJ whole genome shotgun (WGS) entry which is preliminary data.</text>
</comment>
<sequence length="200" mass="21929">MTEIEKMEQGLWYDANFDPEILKQRLRAEHLSFAYNQTDPLDAKKKEEILCQLIPHHGNDVTILSPVFVDYGTKTSIGSGTFVNHNAYFMDGGTITIGKHVFIGPNCGMYTANHPLDASERNAGLEIALPIRIGDNVWLGGDVTILPGVTIGENAVIGAKSLVNKDIPANVLAVGNPCHVLRPLTEADRIFHQSEKNPVQ</sequence>